<name>A0A9P8GGJ6_AURME</name>
<feature type="non-terminal residue" evidence="1">
    <location>
        <position position="1"/>
    </location>
</feature>
<comment type="caution">
    <text evidence="1">The sequence shown here is derived from an EMBL/GenBank/DDBJ whole genome shotgun (WGS) entry which is preliminary data.</text>
</comment>
<evidence type="ECO:0000313" key="1">
    <source>
        <dbReference type="EMBL" id="KAH0222318.1"/>
    </source>
</evidence>
<dbReference type="Proteomes" id="UP000767238">
    <property type="component" value="Unassembled WGS sequence"/>
</dbReference>
<protein>
    <recommendedName>
        <fullName evidence="3">F-box domain-containing protein</fullName>
    </recommendedName>
</protein>
<accession>A0A9P8GGJ6</accession>
<dbReference type="OrthoDB" id="3837509at2759"/>
<organism evidence="1 2">
    <name type="scientific">Aureobasidium melanogenum</name>
    <name type="common">Aureobasidium pullulans var. melanogenum</name>
    <dbReference type="NCBI Taxonomy" id="46634"/>
    <lineage>
        <taxon>Eukaryota</taxon>
        <taxon>Fungi</taxon>
        <taxon>Dikarya</taxon>
        <taxon>Ascomycota</taxon>
        <taxon>Pezizomycotina</taxon>
        <taxon>Dothideomycetes</taxon>
        <taxon>Dothideomycetidae</taxon>
        <taxon>Dothideales</taxon>
        <taxon>Saccotheciaceae</taxon>
        <taxon>Aureobasidium</taxon>
    </lineage>
</organism>
<proteinExistence type="predicted"/>
<gene>
    <name evidence="1" type="ORF">KCV03_g4674</name>
</gene>
<dbReference type="EMBL" id="JAHFYH010000028">
    <property type="protein sequence ID" value="KAH0222318.1"/>
    <property type="molecule type" value="Genomic_DNA"/>
</dbReference>
<reference evidence="1" key="1">
    <citation type="journal article" date="2021" name="J Fungi (Basel)">
        <title>Virulence traits and population genomics of the black yeast Aureobasidium melanogenum.</title>
        <authorList>
            <person name="Cernosa A."/>
            <person name="Sun X."/>
            <person name="Gostincar C."/>
            <person name="Fang C."/>
            <person name="Gunde-Cimerman N."/>
            <person name="Song Z."/>
        </authorList>
    </citation>
    <scope>NUCLEOTIDE SEQUENCE</scope>
    <source>
        <strain evidence="1">EXF-8016</strain>
    </source>
</reference>
<sequence>MAPNPSRFAAEILTLIAMFADVEDLTNFRLVCRPFHDAAAKWFGEAFFTDRTHVLSHSSMAELLLVSSNSKVGPYIRQLGFNSILLPLPSFIRAHETGLDGRALVSRAAARHEQFVCLENGIFEQQLMLVLHNLKVWGSHPIKVHVYCNQGPYHGWGWQSLLPKHDPTPLEVFRASPPSIERGAMHEITAAFTHAVLLTNYPISGMVLDFNHRCAGPTSILHYLNELPEETYHSARISGGALLCRRFAAGFNGHSRGKHDTLHYVSETKHLEIRSGVTSGIINDFQAFTSWLPQNSISTLILRDITTYWEGKIDTFLAHNPQLKHLELHSCQFWGLEWSEMFTKLIADDNNDEPLPQLEYCCFTDLRLQEPEIYTRITELVSACNERHEYRGHEEIQQGLELLSARFGTLEETGFSSDSDDTDAPEDVLICLRSELYRISEEDSGSVSGMYMTAVKKAGPATKAGTKPKPSKKPKVKVEVIEDENKDEDEDIDTLPTELVGCIGSWLGPHGLPAFRSTGRLARNATRSNFRRDCFRSMNISVNRISIQNLQLAAAHPEFGPCIQEITYHISGTEDLTVNVFAESWAVFKALAARQQQVFVKICVTAMAIADSAMIETKISRFFAHVVHVNTQKGFAKGPITLNLPSPPRDPTNAPSRSLLFNSLAVMALKDNINILYSDTSSDASVIYSTTQQCLMLKGLESKHLWELRYFFAGLSIVKIDIQDSQLDTDTLRKLCSQHLPTIRKVSMKNVSLWDRWSYGDTVPASWRDGIETILVLPGRVTCNLINLRSENTIPTWDDTSITTQPIQISVFTATGIATVRHRLENLLATTPWLTKRIMRQMLTACLGSHRLAINISNLSSWSIHLPLIPLSTLIIFRFVQHVIGFNHSKPVAVGPISLEVPSPPKNPCDSPDRTTLFRNLAFLTNVHNICISCPEHETLATVYYESVSQCLTIDGLRAHHLRELETFLAGVQTQKLTLRTVDIDLSTFSMICESQFISLKEISIGNVHLSERRSLGDLGCLSWDNALNKIICLPGIYSLILDNLWMRDVSNLSNFDPGYIATPQIQHFSATGFATLSSTLSELIAITASVEDLQRSIV</sequence>
<evidence type="ECO:0008006" key="3">
    <source>
        <dbReference type="Google" id="ProtNLM"/>
    </source>
</evidence>
<reference evidence="1" key="2">
    <citation type="submission" date="2021-08" db="EMBL/GenBank/DDBJ databases">
        <authorList>
            <person name="Gostincar C."/>
            <person name="Sun X."/>
            <person name="Song Z."/>
            <person name="Gunde-Cimerman N."/>
        </authorList>
    </citation>
    <scope>NUCLEOTIDE SEQUENCE</scope>
    <source>
        <strain evidence="1">EXF-8016</strain>
    </source>
</reference>
<dbReference type="AlphaFoldDB" id="A0A9P8GGJ6"/>
<evidence type="ECO:0000313" key="2">
    <source>
        <dbReference type="Proteomes" id="UP000767238"/>
    </source>
</evidence>